<reference evidence="3" key="1">
    <citation type="submission" date="2020-12" db="UniProtKB">
        <authorList>
            <consortium name="WormBaseParasite"/>
        </authorList>
    </citation>
    <scope>IDENTIFICATION</scope>
    <source>
        <strain evidence="3">MHco3</strain>
    </source>
</reference>
<name>A0A7I4YDJ9_HAECO</name>
<dbReference type="AlphaFoldDB" id="A0A7I4YDJ9"/>
<proteinExistence type="predicted"/>
<dbReference type="Proteomes" id="UP000025227">
    <property type="component" value="Unplaced"/>
</dbReference>
<evidence type="ECO:0000313" key="2">
    <source>
        <dbReference type="Proteomes" id="UP000025227"/>
    </source>
</evidence>
<organism evidence="2 3">
    <name type="scientific">Haemonchus contortus</name>
    <name type="common">Barber pole worm</name>
    <dbReference type="NCBI Taxonomy" id="6289"/>
    <lineage>
        <taxon>Eukaryota</taxon>
        <taxon>Metazoa</taxon>
        <taxon>Ecdysozoa</taxon>
        <taxon>Nematoda</taxon>
        <taxon>Chromadorea</taxon>
        <taxon>Rhabditida</taxon>
        <taxon>Rhabditina</taxon>
        <taxon>Rhabditomorpha</taxon>
        <taxon>Strongyloidea</taxon>
        <taxon>Trichostrongylidae</taxon>
        <taxon>Haemonchus</taxon>
    </lineage>
</organism>
<feature type="region of interest" description="Disordered" evidence="1">
    <location>
        <begin position="162"/>
        <end position="209"/>
    </location>
</feature>
<evidence type="ECO:0000313" key="3">
    <source>
        <dbReference type="WBParaSite" id="HCON_00075730-00001"/>
    </source>
</evidence>
<dbReference type="WBParaSite" id="HCON_00075730-00001">
    <property type="protein sequence ID" value="HCON_00075730-00001"/>
    <property type="gene ID" value="HCON_00075730"/>
</dbReference>
<feature type="compositionally biased region" description="Polar residues" evidence="1">
    <location>
        <begin position="199"/>
        <end position="209"/>
    </location>
</feature>
<accession>A0A7I4YDJ9</accession>
<keyword evidence="2" id="KW-1185">Reference proteome</keyword>
<protein>
    <submittedName>
        <fullName evidence="3">Band 7 domain containing protein</fullName>
    </submittedName>
</protein>
<evidence type="ECO:0000256" key="1">
    <source>
        <dbReference type="SAM" id="MobiDB-lite"/>
    </source>
</evidence>
<sequence>MSSRGQDLDFKSIDFLRTRLMYNGAVVQHRYRRPDDTHTATRLVSTGFPSCRYIIASSRTITGSIPAALSGQGYVISVGNAVGARPESSRKDAAANLVLLAREAKESSQVLEQAADAALIDANARSLVSSRVAEEMKEVHAVTADTQQKVAEIVAEAGRLQRESYPPTSEDVRESVSMNPPLKKMRSELNQILPDKAGSDTNTSASNFR</sequence>